<dbReference type="Proteomes" id="UP000319894">
    <property type="component" value="Unassembled WGS sequence"/>
</dbReference>
<protein>
    <recommendedName>
        <fullName evidence="2">Ribonuclease P protein component 2</fullName>
        <shortName evidence="2">RNase P component 2</shortName>
        <ecNumber evidence="2">3.1.26.5</ecNumber>
    </recommendedName>
    <alternativeName>
        <fullName evidence="2">Pop5</fullName>
    </alternativeName>
</protein>
<keyword evidence="2" id="KW-0378">Hydrolase</keyword>
<comment type="subcellular location">
    <subcellularLocation>
        <location evidence="2">Cytoplasm</location>
    </subcellularLocation>
</comment>
<keyword evidence="2" id="KW-0255">Endonuclease</keyword>
<keyword evidence="1 2" id="KW-0819">tRNA processing</keyword>
<evidence type="ECO:0000313" key="4">
    <source>
        <dbReference type="EMBL" id="TSD15698.1"/>
    </source>
</evidence>
<sequence length="181" mass="19240">MKHLPKHLQPRWRYLAVAVESPPDAAFDREAFQRACWYAAGNLLGDPGSADADLSVLRFRHPDGSSGGEGGDGADVRTGSAGAEATAIVRVRRDEVTRGRAALACVTRVDGTPVRTRVRGVSGTVRACEEKYLNPPRGVVEERTVAFAGADRPASARGRRVDIELADGCAGATELDYPGPD</sequence>
<dbReference type="EC" id="3.1.26.5" evidence="2"/>
<dbReference type="GO" id="GO:0004526">
    <property type="term" value="F:ribonuclease P activity"/>
    <property type="evidence" value="ECO:0007669"/>
    <property type="project" value="UniProtKB-UniRule"/>
</dbReference>
<dbReference type="GO" id="GO:0005737">
    <property type="term" value="C:cytoplasm"/>
    <property type="evidence" value="ECO:0007669"/>
    <property type="project" value="UniProtKB-SubCell"/>
</dbReference>
<gene>
    <name evidence="2" type="primary">rnp2</name>
    <name evidence="4" type="ORF">DP107_00485</name>
</gene>
<evidence type="ECO:0000313" key="5">
    <source>
        <dbReference type="Proteomes" id="UP000319894"/>
    </source>
</evidence>
<dbReference type="Pfam" id="PF01900">
    <property type="entry name" value="RNase_P_Rpp14"/>
    <property type="match status" value="1"/>
</dbReference>
<evidence type="ECO:0000256" key="2">
    <source>
        <dbReference type="HAMAP-Rule" id="MF_00755"/>
    </source>
</evidence>
<dbReference type="HAMAP" id="MF_00755">
    <property type="entry name" value="RNase_P_2"/>
    <property type="match status" value="1"/>
</dbReference>
<dbReference type="OrthoDB" id="19261at2157"/>
<dbReference type="EMBL" id="QMDX01000001">
    <property type="protein sequence ID" value="TSD15698.1"/>
    <property type="molecule type" value="Genomic_DNA"/>
</dbReference>
<comment type="function">
    <text evidence="2">Part of ribonuclease P, a protein complex that generates mature tRNA molecules by cleaving their 5'-ends.</text>
</comment>
<comment type="subunit">
    <text evidence="2">Consists of a catalytic RNA component and at least 4-5 protein subunits.</text>
</comment>
<proteinExistence type="inferred from homology"/>
<dbReference type="GO" id="GO:0001682">
    <property type="term" value="P:tRNA 5'-leader removal"/>
    <property type="evidence" value="ECO:0007669"/>
    <property type="project" value="UniProtKB-UniRule"/>
</dbReference>
<organism evidence="4 5">
    <name type="scientific">Haloglomus irregulare</name>
    <dbReference type="NCBI Taxonomy" id="2234134"/>
    <lineage>
        <taxon>Archaea</taxon>
        <taxon>Methanobacteriati</taxon>
        <taxon>Methanobacteriota</taxon>
        <taxon>Stenosarchaea group</taxon>
        <taxon>Halobacteria</taxon>
        <taxon>Halobacteriales</taxon>
        <taxon>Natronomonadaceae</taxon>
        <taxon>Haloglomus</taxon>
    </lineage>
</organism>
<keyword evidence="2" id="KW-0963">Cytoplasm</keyword>
<keyword evidence="5" id="KW-1185">Reference proteome</keyword>
<dbReference type="InterPro" id="IPR002759">
    <property type="entry name" value="Pop5/Rpp14/Rnp2-like"/>
</dbReference>
<evidence type="ECO:0000256" key="3">
    <source>
        <dbReference type="SAM" id="MobiDB-lite"/>
    </source>
</evidence>
<dbReference type="InterPro" id="IPR038085">
    <property type="entry name" value="Rnp2-like_sf"/>
</dbReference>
<dbReference type="SUPFAM" id="SSF160350">
    <property type="entry name" value="Rnp2-like"/>
    <property type="match status" value="1"/>
</dbReference>
<name>A0A554NEB8_9EURY</name>
<comment type="caution">
    <text evidence="4">The sequence shown here is derived from an EMBL/GenBank/DDBJ whole genome shotgun (WGS) entry which is preliminary data.</text>
</comment>
<evidence type="ECO:0000256" key="1">
    <source>
        <dbReference type="ARBA" id="ARBA00022694"/>
    </source>
</evidence>
<keyword evidence="2" id="KW-0540">Nuclease</keyword>
<feature type="region of interest" description="Disordered" evidence="3">
    <location>
        <begin position="61"/>
        <end position="80"/>
    </location>
</feature>
<dbReference type="AlphaFoldDB" id="A0A554NEB8"/>
<dbReference type="RefSeq" id="WP_144260174.1">
    <property type="nucleotide sequence ID" value="NZ_QMDX01000001.1"/>
</dbReference>
<reference evidence="4 5" key="1">
    <citation type="submission" date="2018-06" db="EMBL/GenBank/DDBJ databases">
        <title>Natronomonas sp. F16-60 a new haloarchaeon isolated from a solar saltern of Isla Cristina, Huelva, Spain.</title>
        <authorList>
            <person name="Duran-Viseras A."/>
            <person name="Sanchez-Porro C."/>
            <person name="Ventosa A."/>
        </authorList>
    </citation>
    <scope>NUCLEOTIDE SEQUENCE [LARGE SCALE GENOMIC DNA]</scope>
    <source>
        <strain evidence="4 5">F16-60</strain>
    </source>
</reference>
<accession>A0A554NEB8</accession>
<dbReference type="InParanoid" id="A0A554NEB8"/>
<comment type="similarity">
    <text evidence="2">Belongs to the eukaryotic/archaeal RNase P protein component 2 family.</text>
</comment>
<comment type="catalytic activity">
    <reaction evidence="2">
        <text>Endonucleolytic cleavage of RNA, removing 5'-extranucleotides from tRNA precursor.</text>
        <dbReference type="EC" id="3.1.26.5"/>
    </reaction>
</comment>
<dbReference type="GO" id="GO:0030677">
    <property type="term" value="C:ribonuclease P complex"/>
    <property type="evidence" value="ECO:0007669"/>
    <property type="project" value="UniProtKB-UniRule"/>
</dbReference>
<dbReference type="Gene3D" id="3.30.70.3250">
    <property type="entry name" value="Ribonuclease P, Pop5 subunit"/>
    <property type="match status" value="1"/>
</dbReference>